<dbReference type="Proteomes" id="UP001154240">
    <property type="component" value="Unassembled WGS sequence"/>
</dbReference>
<organism evidence="1 2">
    <name type="scientific">Thiovibrio frasassiensis</name>
    <dbReference type="NCBI Taxonomy" id="2984131"/>
    <lineage>
        <taxon>Bacteria</taxon>
        <taxon>Pseudomonadati</taxon>
        <taxon>Thermodesulfobacteriota</taxon>
        <taxon>Desulfobulbia</taxon>
        <taxon>Desulfobulbales</taxon>
        <taxon>Thiovibrionaceae</taxon>
        <taxon>Thiovibrio</taxon>
    </lineage>
</organism>
<comment type="caution">
    <text evidence="1">The sequence shown here is derived from an EMBL/GenBank/DDBJ whole genome shotgun (WGS) entry which is preliminary data.</text>
</comment>
<proteinExistence type="predicted"/>
<dbReference type="AlphaFoldDB" id="A0A9X4MF15"/>
<evidence type="ECO:0000313" key="2">
    <source>
        <dbReference type="Proteomes" id="UP001154240"/>
    </source>
</evidence>
<evidence type="ECO:0008006" key="3">
    <source>
        <dbReference type="Google" id="ProtNLM"/>
    </source>
</evidence>
<accession>A0A9X4MF15</accession>
<dbReference type="EMBL" id="JAPHEH010000001">
    <property type="protein sequence ID" value="MDG4475437.1"/>
    <property type="molecule type" value="Genomic_DNA"/>
</dbReference>
<dbReference type="RefSeq" id="WP_307632409.1">
    <property type="nucleotide sequence ID" value="NZ_JAPHEH010000001.1"/>
</dbReference>
<sequence length="59" mass="6450">MRVKAAPGLKCPMEGKPREYITDSKAVEVSESPYYRRLVTDGSLIEVAAAPQKVKGGDR</sequence>
<protein>
    <recommendedName>
        <fullName evidence="3">DUF2635 domain-containing protein</fullName>
    </recommendedName>
</protein>
<keyword evidence="2" id="KW-1185">Reference proteome</keyword>
<name>A0A9X4MF15_9BACT</name>
<reference evidence="1" key="2">
    <citation type="submission" date="2022-10" db="EMBL/GenBank/DDBJ databases">
        <authorList>
            <person name="Aronson H.S."/>
        </authorList>
    </citation>
    <scope>NUCLEOTIDE SEQUENCE</scope>
    <source>
        <strain evidence="1">RS19-109</strain>
    </source>
</reference>
<reference evidence="1" key="1">
    <citation type="journal article" date="2022" name="bioRxiv">
        <title>Thiovibrio frasassiensisgen. nov., sp. nov., an autotrophic, elemental sulfur disproportionating bacterium isolated from sulfidic karst sediment, and proposal of Thiovibrionaceae fam. nov.</title>
        <authorList>
            <person name="Aronson H."/>
            <person name="Thomas C."/>
            <person name="Bhattacharyya M."/>
            <person name="Eckstein S."/>
            <person name="Jensen S."/>
            <person name="Barco R."/>
            <person name="Macalady J."/>
            <person name="Amend J."/>
        </authorList>
    </citation>
    <scope>NUCLEOTIDE SEQUENCE</scope>
    <source>
        <strain evidence="1">RS19-109</strain>
    </source>
</reference>
<gene>
    <name evidence="1" type="ORF">OLX77_04600</name>
</gene>
<evidence type="ECO:0000313" key="1">
    <source>
        <dbReference type="EMBL" id="MDG4475437.1"/>
    </source>
</evidence>